<evidence type="ECO:0000313" key="2">
    <source>
        <dbReference type="Proteomes" id="UP000827976"/>
    </source>
</evidence>
<dbReference type="Proteomes" id="UP000827976">
    <property type="component" value="Chromosome 19"/>
</dbReference>
<gene>
    <name evidence="1" type="ORF">IHE45_19G139200</name>
</gene>
<comment type="caution">
    <text evidence="1">The sequence shown here is derived from an EMBL/GenBank/DDBJ whole genome shotgun (WGS) entry which is preliminary data.</text>
</comment>
<organism evidence="1 2">
    <name type="scientific">Dioscorea alata</name>
    <name type="common">Purple yam</name>
    <dbReference type="NCBI Taxonomy" id="55571"/>
    <lineage>
        <taxon>Eukaryota</taxon>
        <taxon>Viridiplantae</taxon>
        <taxon>Streptophyta</taxon>
        <taxon>Embryophyta</taxon>
        <taxon>Tracheophyta</taxon>
        <taxon>Spermatophyta</taxon>
        <taxon>Magnoliopsida</taxon>
        <taxon>Liliopsida</taxon>
        <taxon>Dioscoreales</taxon>
        <taxon>Dioscoreaceae</taxon>
        <taxon>Dioscorea</taxon>
    </lineage>
</organism>
<keyword evidence="2" id="KW-1185">Reference proteome</keyword>
<dbReference type="EMBL" id="CM037029">
    <property type="protein sequence ID" value="KAH7654368.1"/>
    <property type="molecule type" value="Genomic_DNA"/>
</dbReference>
<evidence type="ECO:0000313" key="1">
    <source>
        <dbReference type="EMBL" id="KAH7654368.1"/>
    </source>
</evidence>
<protein>
    <submittedName>
        <fullName evidence="1">Cdc4 and related F-box and WD-40 proteins protein</fullName>
    </submittedName>
</protein>
<sequence length="568" mass="63712">MELTCFERGNSPSRKFIEARLTDSNNLDEELSLVHSKPYTPFVHPKPDIWKKPANRSIIRKPFPSVPVRKSDVVSNGDSTDDTSSNDHRSITDLPRALVSEILQRLEAKELGIVSCVSTLLNDIASDHHCWKDFYCERWGMPFGSNFSLNSTPPGQKSWKELFVEREHRSKAFMGRYSIDVLHGHTEAVRAVFLLQPAKLIFTGGYDSTIHMWDMEEGLSIAVSRPLGCTIRAIAADMGLLVVGGTDAFLQCWKAIEGHPHVFDITGSSMSQISDFRLWGHEGPITCLALDATKIYSGSWDMSVRVWDRARLKCLKTLRHGDWVWALAPQASTVASTAGRDVYIWDTESGSPTEVIYNAHVGNAYSLARSRSGDLLFTGGEDGAIHMFDVSSYYDDDDDKKPVATWIPHTGPVYCLAFEFPWLVSSSSDGRLALIDIRKLFKSSERLSMRQSSKVVKYTASDAVEPPQRMLNGLRPNLFSVDISADRIVCAGEEGVVRVWNFSQALEIEKRVQALRSARLENRMRRRKAQIEMNEKGQCSAAARRNQLNGDRSGIWHNKRGVEGKLKA</sequence>
<accession>A0ACB7U211</accession>
<name>A0ACB7U211_DIOAL</name>
<reference evidence="2" key="1">
    <citation type="journal article" date="2022" name="Nat. Commun.">
        <title>Chromosome evolution and the genetic basis of agronomically important traits in greater yam.</title>
        <authorList>
            <person name="Bredeson J.V."/>
            <person name="Lyons J.B."/>
            <person name="Oniyinde I.O."/>
            <person name="Okereke N.R."/>
            <person name="Kolade O."/>
            <person name="Nnabue I."/>
            <person name="Nwadili C.O."/>
            <person name="Hribova E."/>
            <person name="Parker M."/>
            <person name="Nwogha J."/>
            <person name="Shu S."/>
            <person name="Carlson J."/>
            <person name="Kariba R."/>
            <person name="Muthemba S."/>
            <person name="Knop K."/>
            <person name="Barton G.J."/>
            <person name="Sherwood A.V."/>
            <person name="Lopez-Montes A."/>
            <person name="Asiedu R."/>
            <person name="Jamnadass R."/>
            <person name="Muchugi A."/>
            <person name="Goodstein D."/>
            <person name="Egesi C.N."/>
            <person name="Featherston J."/>
            <person name="Asfaw A."/>
            <person name="Simpson G.G."/>
            <person name="Dolezel J."/>
            <person name="Hendre P.S."/>
            <person name="Van Deynze A."/>
            <person name="Kumar P.L."/>
            <person name="Obidiegwu J.E."/>
            <person name="Bhattacharjee R."/>
            <person name="Rokhsar D.S."/>
        </authorList>
    </citation>
    <scope>NUCLEOTIDE SEQUENCE [LARGE SCALE GENOMIC DNA]</scope>
    <source>
        <strain evidence="2">cv. TDa95/00328</strain>
    </source>
</reference>
<proteinExistence type="predicted"/>